<dbReference type="SMART" id="SM00331">
    <property type="entry name" value="PP2C_SIG"/>
    <property type="match status" value="1"/>
</dbReference>
<dbReference type="Pfam" id="PF08448">
    <property type="entry name" value="PAS_4"/>
    <property type="match status" value="1"/>
</dbReference>
<comment type="caution">
    <text evidence="4">The sequence shown here is derived from an EMBL/GenBank/DDBJ whole genome shotgun (WGS) entry which is preliminary data.</text>
</comment>
<dbReference type="Pfam" id="PF13581">
    <property type="entry name" value="HATPase_c_2"/>
    <property type="match status" value="1"/>
</dbReference>
<dbReference type="InterPro" id="IPR036457">
    <property type="entry name" value="PPM-type-like_dom_sf"/>
</dbReference>
<organism evidence="4 5">
    <name type="scientific">Streptomyces kaempferi</name>
    <dbReference type="NCBI Taxonomy" id="333725"/>
    <lineage>
        <taxon>Bacteria</taxon>
        <taxon>Bacillati</taxon>
        <taxon>Actinomycetota</taxon>
        <taxon>Actinomycetes</taxon>
        <taxon>Kitasatosporales</taxon>
        <taxon>Streptomycetaceae</taxon>
        <taxon>Streptomyces</taxon>
    </lineage>
</organism>
<dbReference type="InterPro" id="IPR035965">
    <property type="entry name" value="PAS-like_dom_sf"/>
</dbReference>
<dbReference type="Gene3D" id="3.30.565.10">
    <property type="entry name" value="Histidine kinase-like ATPase, C-terminal domain"/>
    <property type="match status" value="1"/>
</dbReference>
<dbReference type="PANTHER" id="PTHR43156">
    <property type="entry name" value="STAGE II SPORULATION PROTEIN E-RELATED"/>
    <property type="match status" value="1"/>
</dbReference>
<protein>
    <submittedName>
        <fullName evidence="4">SpoIIE family protein phosphatase</fullName>
    </submittedName>
</protein>
<dbReference type="RefSeq" id="WP_381329592.1">
    <property type="nucleotide sequence ID" value="NZ_JBHTMM010000050.1"/>
</dbReference>
<dbReference type="InterPro" id="IPR036890">
    <property type="entry name" value="HATPase_C_sf"/>
</dbReference>
<feature type="domain" description="PPM-type phosphatase" evidence="3">
    <location>
        <begin position="346"/>
        <end position="561"/>
    </location>
</feature>
<dbReference type="Proteomes" id="UP001597058">
    <property type="component" value="Unassembled WGS sequence"/>
</dbReference>
<proteinExistence type="predicted"/>
<dbReference type="InterPro" id="IPR013656">
    <property type="entry name" value="PAS_4"/>
</dbReference>
<feature type="domain" description="GAF" evidence="2">
    <location>
        <begin position="152"/>
        <end position="328"/>
    </location>
</feature>
<dbReference type="InterPro" id="IPR003018">
    <property type="entry name" value="GAF"/>
</dbReference>
<dbReference type="InterPro" id="IPR001932">
    <property type="entry name" value="PPM-type_phosphatase-like_dom"/>
</dbReference>
<keyword evidence="5" id="KW-1185">Reference proteome</keyword>
<dbReference type="CDD" id="cd16936">
    <property type="entry name" value="HATPase_RsbW-like"/>
    <property type="match status" value="1"/>
</dbReference>
<dbReference type="SMART" id="SM00065">
    <property type="entry name" value="GAF"/>
    <property type="match status" value="1"/>
</dbReference>
<gene>
    <name evidence="4" type="ORF">ACFQ5X_31190</name>
</gene>
<reference evidence="5" key="1">
    <citation type="journal article" date="2019" name="Int. J. Syst. Evol. Microbiol.">
        <title>The Global Catalogue of Microorganisms (GCM) 10K type strain sequencing project: providing services to taxonomists for standard genome sequencing and annotation.</title>
        <authorList>
            <consortium name="The Broad Institute Genomics Platform"/>
            <consortium name="The Broad Institute Genome Sequencing Center for Infectious Disease"/>
            <person name="Wu L."/>
            <person name="Ma J."/>
        </authorList>
    </citation>
    <scope>NUCLEOTIDE SEQUENCE [LARGE SCALE GENOMIC DNA]</scope>
    <source>
        <strain evidence="5">CGMCC 4.7020</strain>
    </source>
</reference>
<accession>A0ABW3XPY6</accession>
<evidence type="ECO:0000259" key="3">
    <source>
        <dbReference type="SMART" id="SM00331"/>
    </source>
</evidence>
<dbReference type="SUPFAM" id="SSF55781">
    <property type="entry name" value="GAF domain-like"/>
    <property type="match status" value="1"/>
</dbReference>
<evidence type="ECO:0000259" key="2">
    <source>
        <dbReference type="SMART" id="SM00065"/>
    </source>
</evidence>
<dbReference type="SUPFAM" id="SSF55785">
    <property type="entry name" value="PYP-like sensor domain (PAS domain)"/>
    <property type="match status" value="1"/>
</dbReference>
<dbReference type="InterPro" id="IPR000014">
    <property type="entry name" value="PAS"/>
</dbReference>
<dbReference type="PANTHER" id="PTHR43156:SF2">
    <property type="entry name" value="STAGE II SPORULATION PROTEIN E"/>
    <property type="match status" value="1"/>
</dbReference>
<name>A0ABW3XPY6_9ACTN</name>
<evidence type="ECO:0000313" key="5">
    <source>
        <dbReference type="Proteomes" id="UP001597058"/>
    </source>
</evidence>
<dbReference type="InterPro" id="IPR003594">
    <property type="entry name" value="HATPase_dom"/>
</dbReference>
<keyword evidence="1" id="KW-0378">Hydrolase</keyword>
<evidence type="ECO:0000313" key="4">
    <source>
        <dbReference type="EMBL" id="MFD1310303.1"/>
    </source>
</evidence>
<dbReference type="Gene3D" id="3.60.40.10">
    <property type="entry name" value="PPM-type phosphatase domain"/>
    <property type="match status" value="1"/>
</dbReference>
<sequence length="690" mass="73299">MEPSPTEHAPTSDVEQALLEALFTRSPMGLILVDPQLRLLRFNAVAEGMHGTRVEEVLGLRPTQAWPEFSGAKVEQVMGEVLRTGEPAIAFEKHGRPPGDPTREHVYSASAFRLQARDGRILGVADVVIDVTERHMAERRIALMAEAGARIGTTLDLLRTAQELADLVVPRLADSVAVDVLDPVLAGEEIPPGPVPGTAVLRRAASCSRRATAKPGAYTPGEISSYPGDAPACQVLADHVPRLVRDVTEDSAWVGGDPVRGRKMMEDGVHSLMLVPLVVRGCALGLVCFYRWGKSRGPFEDDDLALAVDLAGRAAAALDNGRRYVRERNTVLALQQGMLPQRFPAAGAVDWAHHMVYSGAGGDWTDVIPLPGARVALVNGSAPGRGVRTAATMGRLRAAVHTLANLDLAPNELLARLDDLVRALGRETGETSADTPVGATCFYLVYDPVNQRVSMASAGHPAPVIAHPDGTVSSAVPPAGEGLGCPGPPFEEATLDLPVGSLIVLHTHGLLQKFPAGTGTAELERLVASPTGSLQNLSLALTETLVPSDPDEDAAVLVARTRPLDPDSVAVWDLPPDPAAVATARKLATRQLAAWGLGEEAAFATELIVSELVTNAIRYAAPPIQLRLIRDGALTCEVSDSSSAAPFLRHARTTDEGGRGLLLVAQIAERWGTRYQERGKIVWAEQPITL</sequence>
<dbReference type="InterPro" id="IPR052016">
    <property type="entry name" value="Bact_Sigma-Reg"/>
</dbReference>
<dbReference type="Pfam" id="PF07228">
    <property type="entry name" value="SpoIIE"/>
    <property type="match status" value="1"/>
</dbReference>
<dbReference type="Pfam" id="PF01590">
    <property type="entry name" value="GAF"/>
    <property type="match status" value="1"/>
</dbReference>
<dbReference type="EMBL" id="JBHTMM010000050">
    <property type="protein sequence ID" value="MFD1310303.1"/>
    <property type="molecule type" value="Genomic_DNA"/>
</dbReference>
<evidence type="ECO:0000256" key="1">
    <source>
        <dbReference type="ARBA" id="ARBA00022801"/>
    </source>
</evidence>
<dbReference type="NCBIfam" id="TIGR00229">
    <property type="entry name" value="sensory_box"/>
    <property type="match status" value="1"/>
</dbReference>
<dbReference type="Gene3D" id="3.30.450.40">
    <property type="match status" value="1"/>
</dbReference>
<dbReference type="InterPro" id="IPR029016">
    <property type="entry name" value="GAF-like_dom_sf"/>
</dbReference>
<dbReference type="SUPFAM" id="SSF55874">
    <property type="entry name" value="ATPase domain of HSP90 chaperone/DNA topoisomerase II/histidine kinase"/>
    <property type="match status" value="1"/>
</dbReference>
<dbReference type="Gene3D" id="3.30.450.20">
    <property type="entry name" value="PAS domain"/>
    <property type="match status" value="1"/>
</dbReference>